<keyword evidence="1" id="KW-0812">Transmembrane</keyword>
<dbReference type="Proteomes" id="UP000034228">
    <property type="component" value="Unassembled WGS sequence"/>
</dbReference>
<feature type="transmembrane region" description="Helical" evidence="1">
    <location>
        <begin position="279"/>
        <end position="300"/>
    </location>
</feature>
<feature type="transmembrane region" description="Helical" evidence="1">
    <location>
        <begin position="334"/>
        <end position="351"/>
    </location>
</feature>
<dbReference type="InterPro" id="IPR018677">
    <property type="entry name" value="DUF2157"/>
</dbReference>
<dbReference type="PATRIC" id="fig|336831.14.peg.2228"/>
<dbReference type="Pfam" id="PF09925">
    <property type="entry name" value="DUF2157"/>
    <property type="match status" value="1"/>
</dbReference>
<organism evidence="3 4">
    <name type="scientific">Arsukibacterium ikkense</name>
    <dbReference type="NCBI Taxonomy" id="336831"/>
    <lineage>
        <taxon>Bacteria</taxon>
        <taxon>Pseudomonadati</taxon>
        <taxon>Pseudomonadota</taxon>
        <taxon>Gammaproteobacteria</taxon>
        <taxon>Chromatiales</taxon>
        <taxon>Chromatiaceae</taxon>
        <taxon>Arsukibacterium</taxon>
    </lineage>
</organism>
<sequence>MDEPKPVTTLPLNKTQAQTRADQVLAFRAEQQLLAEQGLLALTDDNAQKIREYHNGLLQQLQQGLDIDLNDQARHLSLGMQIVSFLGATALAASLFFLFYQYWGYFASATQVTLLVAAPLLSLGLTLWLQRIDDSGYYAKLAALLSFVAWVLNIVMLGSIFNITPSPNAFAVFAFYGFVLAYLVQARLLLAAAMLCSFMFIGAQFGSWMGSYWVYAGEYPEHFLLTSLLLFVVPLLFNQQRFDGFANLYQILSAVVFFIAVLILANWGRVSYLPWSAEIIEGCYQVLGFAASALLVLYGIRTHATKLMLTGNVFFALFLYTKFFDWWWDWLPKYLFFLLIGLTAILALTMFNRFRTAQHARVQPAGGQHG</sequence>
<dbReference type="AlphaFoldDB" id="A0A0M2VDC4"/>
<feature type="transmembrane region" description="Helical" evidence="1">
    <location>
        <begin position="109"/>
        <end position="129"/>
    </location>
</feature>
<dbReference type="EMBL" id="LAHO01000001">
    <property type="protein sequence ID" value="KKO47103.1"/>
    <property type="molecule type" value="Genomic_DNA"/>
</dbReference>
<keyword evidence="1" id="KW-0472">Membrane</keyword>
<protein>
    <recommendedName>
        <fullName evidence="2">DUF2157 domain-containing protein</fullName>
    </recommendedName>
</protein>
<dbReference type="RefSeq" id="WP_046555633.1">
    <property type="nucleotide sequence ID" value="NZ_LAHO01000001.1"/>
</dbReference>
<feature type="transmembrane region" description="Helical" evidence="1">
    <location>
        <begin position="141"/>
        <end position="161"/>
    </location>
</feature>
<proteinExistence type="predicted"/>
<feature type="transmembrane region" description="Helical" evidence="1">
    <location>
        <begin position="249"/>
        <end position="267"/>
    </location>
</feature>
<keyword evidence="1" id="KW-1133">Transmembrane helix</keyword>
<accession>A0A0M2VDC4</accession>
<feature type="transmembrane region" description="Helical" evidence="1">
    <location>
        <begin position="191"/>
        <end position="213"/>
    </location>
</feature>
<reference evidence="3 4" key="1">
    <citation type="submission" date="2015-03" db="EMBL/GenBank/DDBJ databases">
        <title>Draft genome sequences of two protease-producing strains of Arsukibacterium isolated from two cold and alkaline environments.</title>
        <authorList>
            <person name="Lylloff J.E."/>
            <person name="Skov L.B."/>
            <person name="Jepsen M."/>
            <person name="Hallin P.F."/>
            <person name="Sorensen S.J."/>
            <person name="Stougaard P."/>
            <person name="Glaring M.A."/>
        </authorList>
    </citation>
    <scope>NUCLEOTIDE SEQUENCE [LARGE SCALE GENOMIC DNA]</scope>
    <source>
        <strain evidence="3 4">GCM72</strain>
    </source>
</reference>
<comment type="caution">
    <text evidence="3">The sequence shown here is derived from an EMBL/GenBank/DDBJ whole genome shotgun (WGS) entry which is preliminary data.</text>
</comment>
<keyword evidence="4" id="KW-1185">Reference proteome</keyword>
<evidence type="ECO:0000313" key="4">
    <source>
        <dbReference type="Proteomes" id="UP000034228"/>
    </source>
</evidence>
<feature type="transmembrane region" description="Helical" evidence="1">
    <location>
        <begin position="82"/>
        <end position="103"/>
    </location>
</feature>
<evidence type="ECO:0000313" key="3">
    <source>
        <dbReference type="EMBL" id="KKO47103.1"/>
    </source>
</evidence>
<gene>
    <name evidence="3" type="ORF">WG68_00125</name>
</gene>
<feature type="transmembrane region" description="Helical" evidence="1">
    <location>
        <begin position="167"/>
        <end position="184"/>
    </location>
</feature>
<dbReference type="OrthoDB" id="1120077at2"/>
<feature type="domain" description="DUF2157" evidence="2">
    <location>
        <begin position="70"/>
        <end position="189"/>
    </location>
</feature>
<evidence type="ECO:0000259" key="2">
    <source>
        <dbReference type="Pfam" id="PF09925"/>
    </source>
</evidence>
<name>A0A0M2VDC4_9GAMM</name>
<feature type="transmembrane region" description="Helical" evidence="1">
    <location>
        <begin position="219"/>
        <end position="237"/>
    </location>
</feature>
<feature type="transmembrane region" description="Helical" evidence="1">
    <location>
        <begin position="307"/>
        <end position="328"/>
    </location>
</feature>
<dbReference type="STRING" id="336831.WG68_00125"/>
<evidence type="ECO:0000256" key="1">
    <source>
        <dbReference type="SAM" id="Phobius"/>
    </source>
</evidence>